<proteinExistence type="predicted"/>
<organism evidence="1 2">
    <name type="scientific">Actinoallomurus acaciae</name>
    <dbReference type="NCBI Taxonomy" id="502577"/>
    <lineage>
        <taxon>Bacteria</taxon>
        <taxon>Bacillati</taxon>
        <taxon>Actinomycetota</taxon>
        <taxon>Actinomycetes</taxon>
        <taxon>Streptosporangiales</taxon>
        <taxon>Thermomonosporaceae</taxon>
        <taxon>Actinoallomurus</taxon>
    </lineage>
</organism>
<dbReference type="Gene3D" id="1.25.10.10">
    <property type="entry name" value="Leucine-rich Repeat Variant"/>
    <property type="match status" value="1"/>
</dbReference>
<dbReference type="InterPro" id="IPR011989">
    <property type="entry name" value="ARM-like"/>
</dbReference>
<dbReference type="Gene3D" id="2.40.10.10">
    <property type="entry name" value="Trypsin-like serine proteases"/>
    <property type="match status" value="1"/>
</dbReference>
<dbReference type="InterPro" id="IPR009003">
    <property type="entry name" value="Peptidase_S1_PA"/>
</dbReference>
<dbReference type="EMBL" id="JBHLZP010000457">
    <property type="protein sequence ID" value="MFB9838051.1"/>
    <property type="molecule type" value="Genomic_DNA"/>
</dbReference>
<dbReference type="InterPro" id="IPR027417">
    <property type="entry name" value="P-loop_NTPase"/>
</dbReference>
<accession>A0ABV5YU49</accession>
<dbReference type="Pfam" id="PF13365">
    <property type="entry name" value="Trypsin_2"/>
    <property type="match status" value="1"/>
</dbReference>
<dbReference type="SMART" id="SM00567">
    <property type="entry name" value="EZ_HEAT"/>
    <property type="match status" value="5"/>
</dbReference>
<evidence type="ECO:0000313" key="1">
    <source>
        <dbReference type="EMBL" id="MFB9838051.1"/>
    </source>
</evidence>
<keyword evidence="2" id="KW-1185">Reference proteome</keyword>
<name>A0ABV5YU49_9ACTN</name>
<sequence length="1041" mass="113932">MPGLDVGRITQIITGEGGKAGLRGSGYLVCRRMVLTAAHVVAPDARVRVRFVDDDGEARTQPGQVVFYEDAVDLAVIRLDTGQEVEPVRYGAITEASPIETVGFPRSRLHRGEDSGGREIVFRDTRHARGTARPASWRREGGLEIVVDPPAPDPDPRRSAWEGMSGAAIWSVGHLVGVVSEHRLGDALNTLTGSRVDRWYAELEYRRLKRLHNLIGLPLERGRLTTITPHVLSLDAYLDAGARAADEHPRPGLIAPASGLRQVYLPQHIRPYGLGEISGADVSSARTLLDLDGDAIVMAGPGGGKSSMLRMLLIDGVSRWRRGHPDGEVPVLVQAADLATSAPLPSALAAAVSRDLAPFGLTAPLADEFFQDPPRPGGRWLILVDGLDEIIDPEARRRVLRTLVSLSSPAHRFVVGTRPLPNHEFDVAGAHVRRYLLRPLDQDRFAEFCERWLGAAGAADPEEAARSFGTALERAGIRELARTPLMATMLLGLHLSDSTAPLPTGRSGVFARFVELLSERLHARGSGGIHAQTRAALERYGPDVLRAAEKAIARIPDVVEELAVRRNTADDVEAARFIAAHRDLSRPEPVAAAVWDDFLRDAVRRTGLLVGDDLRFLHRTLVEFLAARHVAKDEAVHAAVLREGLAAVRRRIRATGYLSVPAAAPEASYLGFLLDARETPRSAVKSLNRLATGRSLPGCEFVADLARLGTALPRRTVQEASRNLRRLVRRKRAYSLMHRARAAAALAELGGDGAADVLADMYAEPDAFGLEAGKSLDDEWRFTDIIRCFGIELPRGFLALKLAERGDPRGVALLTAMTRDTYLLPFTRVHSAGVLADLGLPGAGEILHDLATDRTIDNTHRALAARLLGVKLNDRRAVSILLTMARDEDLQPFVRMRAAFGLARLGEDRGVSILVAATRRKTAPEVPLPGYSRFQAARYLARLGDRRALGLLDAVSRDDTIAPLVRRRANTARKRVRARNYFDLPIEQRVLDEFTGGRIRRRLVPALARPARPFLPFFIRRYGRDIDAMFDDANPADVPAR</sequence>
<dbReference type="Proteomes" id="UP001589627">
    <property type="component" value="Unassembled WGS sequence"/>
</dbReference>
<dbReference type="InterPro" id="IPR004155">
    <property type="entry name" value="PBS_lyase_HEAT"/>
</dbReference>
<dbReference type="InterPro" id="IPR043504">
    <property type="entry name" value="Peptidase_S1_PA_chymotrypsin"/>
</dbReference>
<dbReference type="SUPFAM" id="SSF50494">
    <property type="entry name" value="Trypsin-like serine proteases"/>
    <property type="match status" value="1"/>
</dbReference>
<dbReference type="Pfam" id="PF13646">
    <property type="entry name" value="HEAT_2"/>
    <property type="match status" value="1"/>
</dbReference>
<dbReference type="Gene3D" id="3.40.50.300">
    <property type="entry name" value="P-loop containing nucleotide triphosphate hydrolases"/>
    <property type="match status" value="1"/>
</dbReference>
<reference evidence="1 2" key="1">
    <citation type="submission" date="2024-09" db="EMBL/GenBank/DDBJ databases">
        <authorList>
            <person name="Sun Q."/>
            <person name="Mori K."/>
        </authorList>
    </citation>
    <scope>NUCLEOTIDE SEQUENCE [LARGE SCALE GENOMIC DNA]</scope>
    <source>
        <strain evidence="1 2">TBRC 0563</strain>
    </source>
</reference>
<dbReference type="InterPro" id="IPR016024">
    <property type="entry name" value="ARM-type_fold"/>
</dbReference>
<dbReference type="RefSeq" id="WP_378211024.1">
    <property type="nucleotide sequence ID" value="NZ_JBHLZP010000457.1"/>
</dbReference>
<protein>
    <submittedName>
        <fullName evidence="1">HEAT repeat domain-containing protein</fullName>
    </submittedName>
</protein>
<gene>
    <name evidence="1" type="ORF">ACFFNX_38405</name>
</gene>
<comment type="caution">
    <text evidence="1">The sequence shown here is derived from an EMBL/GenBank/DDBJ whole genome shotgun (WGS) entry which is preliminary data.</text>
</comment>
<evidence type="ECO:0000313" key="2">
    <source>
        <dbReference type="Proteomes" id="UP001589627"/>
    </source>
</evidence>
<dbReference type="SUPFAM" id="SSF48371">
    <property type="entry name" value="ARM repeat"/>
    <property type="match status" value="1"/>
</dbReference>